<dbReference type="InterPro" id="IPR036796">
    <property type="entry name" value="Ribosomal_uL11_N_sf"/>
</dbReference>
<dbReference type="Gene3D" id="3.30.1550.10">
    <property type="entry name" value="Ribosomal protein L11/L12, N-terminal domain"/>
    <property type="match status" value="1"/>
</dbReference>
<evidence type="ECO:0000256" key="3">
    <source>
        <dbReference type="ARBA" id="ARBA00023274"/>
    </source>
</evidence>
<accession>A0A177CXG1</accession>
<name>A0A177CXG1_9PLEO</name>
<dbReference type="EMBL" id="KV441548">
    <property type="protein sequence ID" value="OAG11517.1"/>
    <property type="molecule type" value="Genomic_DNA"/>
</dbReference>
<dbReference type="Gene3D" id="1.10.10.250">
    <property type="entry name" value="Ribosomal protein L11, C-terminal domain"/>
    <property type="match status" value="1"/>
</dbReference>
<dbReference type="FunCoup" id="A0A177CXG1">
    <property type="interactions" value="645"/>
</dbReference>
<evidence type="ECO:0000313" key="8">
    <source>
        <dbReference type="EMBL" id="OAG11517.1"/>
    </source>
</evidence>
<dbReference type="CDD" id="cd00349">
    <property type="entry name" value="Ribosomal_L11"/>
    <property type="match status" value="1"/>
</dbReference>
<dbReference type="GO" id="GO:0070180">
    <property type="term" value="F:large ribosomal subunit rRNA binding"/>
    <property type="evidence" value="ECO:0007669"/>
    <property type="project" value="TreeGrafter"/>
</dbReference>
<dbReference type="PANTHER" id="PTHR11661">
    <property type="entry name" value="60S RIBOSOMAL PROTEIN L12"/>
    <property type="match status" value="1"/>
</dbReference>
<dbReference type="STRING" id="1460663.A0A177CXG1"/>
<evidence type="ECO:0000259" key="6">
    <source>
        <dbReference type="Pfam" id="PF00298"/>
    </source>
</evidence>
<dbReference type="InterPro" id="IPR000911">
    <property type="entry name" value="Ribosomal_uL11"/>
</dbReference>
<dbReference type="Pfam" id="PF00298">
    <property type="entry name" value="Ribosomal_L11"/>
    <property type="match status" value="1"/>
</dbReference>
<evidence type="ECO:0000256" key="4">
    <source>
        <dbReference type="RuleBase" id="RU003978"/>
    </source>
</evidence>
<keyword evidence="9" id="KW-1185">Reference proteome</keyword>
<dbReference type="SUPFAM" id="SSF54747">
    <property type="entry name" value="Ribosomal L11/L12e N-terminal domain"/>
    <property type="match status" value="1"/>
</dbReference>
<dbReference type="SUPFAM" id="SSF46906">
    <property type="entry name" value="Ribosomal protein L11, C-terminal domain"/>
    <property type="match status" value="1"/>
</dbReference>
<dbReference type="SMART" id="SM00649">
    <property type="entry name" value="RL11"/>
    <property type="match status" value="1"/>
</dbReference>
<dbReference type="GeneID" id="28765171"/>
<keyword evidence="2 4" id="KW-0689">Ribosomal protein</keyword>
<evidence type="ECO:0000313" key="9">
    <source>
        <dbReference type="Proteomes" id="UP000077069"/>
    </source>
</evidence>
<feature type="compositionally biased region" description="Polar residues" evidence="5">
    <location>
        <begin position="114"/>
        <end position="130"/>
    </location>
</feature>
<dbReference type="GO" id="GO:0005762">
    <property type="term" value="C:mitochondrial large ribosomal subunit"/>
    <property type="evidence" value="ECO:0007669"/>
    <property type="project" value="TreeGrafter"/>
</dbReference>
<feature type="region of interest" description="Disordered" evidence="5">
    <location>
        <begin position="98"/>
        <end position="130"/>
    </location>
</feature>
<dbReference type="HAMAP" id="MF_00736">
    <property type="entry name" value="Ribosomal_uL11"/>
    <property type="match status" value="1"/>
</dbReference>
<dbReference type="AlphaFoldDB" id="A0A177CXG1"/>
<feature type="domain" description="Large ribosomal subunit protein uL11 N-terminal" evidence="7">
    <location>
        <begin position="12"/>
        <end position="70"/>
    </location>
</feature>
<dbReference type="GO" id="GO:0003735">
    <property type="term" value="F:structural constituent of ribosome"/>
    <property type="evidence" value="ECO:0007669"/>
    <property type="project" value="InterPro"/>
</dbReference>
<proteinExistence type="inferred from homology"/>
<reference evidence="8 9" key="1">
    <citation type="submission" date="2016-05" db="EMBL/GenBank/DDBJ databases">
        <title>Comparative analysis of secretome profiles of manganese(II)-oxidizing ascomycete fungi.</title>
        <authorList>
            <consortium name="DOE Joint Genome Institute"/>
            <person name="Zeiner C.A."/>
            <person name="Purvine S.O."/>
            <person name="Zink E.M."/>
            <person name="Wu S."/>
            <person name="Pasa-Tolic L."/>
            <person name="Chaput D.L."/>
            <person name="Haridas S."/>
            <person name="Grigoriev I.V."/>
            <person name="Santelli C.M."/>
            <person name="Hansel C.M."/>
        </authorList>
    </citation>
    <scope>NUCLEOTIDE SEQUENCE [LARGE SCALE GENOMIC DNA]</scope>
    <source>
        <strain evidence="8 9">AP3s5-JAC2a</strain>
    </source>
</reference>
<dbReference type="InterPro" id="IPR020783">
    <property type="entry name" value="Ribosomal_uL11_C"/>
</dbReference>
<evidence type="ECO:0000259" key="7">
    <source>
        <dbReference type="Pfam" id="PF03946"/>
    </source>
</evidence>
<gene>
    <name evidence="8" type="ORF">CC84DRAFT_1200779</name>
</gene>
<protein>
    <submittedName>
        <fullName evidence="8">Ribosomal protein L11</fullName>
    </submittedName>
</protein>
<feature type="domain" description="Large ribosomal subunit protein uL11 C-terminal" evidence="6">
    <location>
        <begin position="75"/>
        <end position="175"/>
    </location>
</feature>
<evidence type="ECO:0000256" key="5">
    <source>
        <dbReference type="SAM" id="MobiDB-lite"/>
    </source>
</evidence>
<dbReference type="RefSeq" id="XP_018041882.1">
    <property type="nucleotide sequence ID" value="XM_018181685.1"/>
</dbReference>
<dbReference type="OrthoDB" id="1091498at2759"/>
<dbReference type="FunFam" id="3.30.1550.10:FF:000004">
    <property type="entry name" value="Mitochondrial 54S ribosomal protein YmL19"/>
    <property type="match status" value="1"/>
</dbReference>
<dbReference type="NCBIfam" id="TIGR01632">
    <property type="entry name" value="L11_bact"/>
    <property type="match status" value="1"/>
</dbReference>
<dbReference type="Pfam" id="PF03946">
    <property type="entry name" value="Ribosomal_L11_N"/>
    <property type="match status" value="1"/>
</dbReference>
<dbReference type="PANTHER" id="PTHR11661:SF1">
    <property type="entry name" value="LARGE RIBOSOMAL SUBUNIT PROTEIN UL11M"/>
    <property type="match status" value="1"/>
</dbReference>
<dbReference type="InParanoid" id="A0A177CXG1"/>
<comment type="similarity">
    <text evidence="1 4">Belongs to the universal ribosomal protein uL11 family.</text>
</comment>
<organism evidence="8 9">
    <name type="scientific">Paraphaeosphaeria sporulosa</name>
    <dbReference type="NCBI Taxonomy" id="1460663"/>
    <lineage>
        <taxon>Eukaryota</taxon>
        <taxon>Fungi</taxon>
        <taxon>Dikarya</taxon>
        <taxon>Ascomycota</taxon>
        <taxon>Pezizomycotina</taxon>
        <taxon>Dothideomycetes</taxon>
        <taxon>Pleosporomycetidae</taxon>
        <taxon>Pleosporales</taxon>
        <taxon>Massarineae</taxon>
        <taxon>Didymosphaeriaceae</taxon>
        <taxon>Paraphaeosphaeria</taxon>
    </lineage>
</organism>
<evidence type="ECO:0000256" key="1">
    <source>
        <dbReference type="ARBA" id="ARBA00010537"/>
    </source>
</evidence>
<evidence type="ECO:0000256" key="2">
    <source>
        <dbReference type="ARBA" id="ARBA00022980"/>
    </source>
</evidence>
<dbReference type="InterPro" id="IPR006519">
    <property type="entry name" value="Ribosomal_uL11_bac-typ"/>
</dbReference>
<keyword evidence="3 4" id="KW-0687">Ribonucleoprotein</keyword>
<sequence length="177" mass="18201">MAKKALAKDQIVKLIVGAGQASPSPPVGPALGSKGVKSMDFCKEFNARTAHYITGTPIPARITVRPDRSFHFSLRTPPTATLLLTAAGAPLIKSKIRGAGNVPGPMNNHDGNKGKTSSNTPTNGNATKGTVGTVSLKHVYEIAKIKQSEGRLSGLSLEGLARSVVGQAGSLGVVVVP</sequence>
<dbReference type="InterPro" id="IPR020784">
    <property type="entry name" value="Ribosomal_uL11_N"/>
</dbReference>
<dbReference type="InterPro" id="IPR036769">
    <property type="entry name" value="Ribosomal_uL11_C_sf"/>
</dbReference>
<dbReference type="Proteomes" id="UP000077069">
    <property type="component" value="Unassembled WGS sequence"/>
</dbReference>
<dbReference type="GO" id="GO:0006412">
    <property type="term" value="P:translation"/>
    <property type="evidence" value="ECO:0007669"/>
    <property type="project" value="InterPro"/>
</dbReference>